<keyword evidence="3" id="KW-1185">Reference proteome</keyword>
<dbReference type="EMBL" id="MKHE01000015">
    <property type="protein sequence ID" value="OWK08078.1"/>
    <property type="molecule type" value="Genomic_DNA"/>
</dbReference>
<reference evidence="2 3" key="1">
    <citation type="journal article" date="2018" name="Mol. Genet. Genomics">
        <title>The red deer Cervus elaphus genome CerEla1.0: sequencing, annotating, genes, and chromosomes.</title>
        <authorList>
            <person name="Bana N.A."/>
            <person name="Nyiri A."/>
            <person name="Nagy J."/>
            <person name="Frank K."/>
            <person name="Nagy T."/>
            <person name="Steger V."/>
            <person name="Schiller M."/>
            <person name="Lakatos P."/>
            <person name="Sugar L."/>
            <person name="Horn P."/>
            <person name="Barta E."/>
            <person name="Orosz L."/>
        </authorList>
    </citation>
    <scope>NUCLEOTIDE SEQUENCE [LARGE SCALE GENOMIC DNA]</scope>
    <source>
        <strain evidence="2">Hungarian</strain>
    </source>
</reference>
<dbReference type="AlphaFoldDB" id="A0A212CPV4"/>
<organism evidence="2 3">
    <name type="scientific">Cervus elaphus hippelaphus</name>
    <name type="common">European red deer</name>
    <dbReference type="NCBI Taxonomy" id="46360"/>
    <lineage>
        <taxon>Eukaryota</taxon>
        <taxon>Metazoa</taxon>
        <taxon>Chordata</taxon>
        <taxon>Craniata</taxon>
        <taxon>Vertebrata</taxon>
        <taxon>Euteleostomi</taxon>
        <taxon>Mammalia</taxon>
        <taxon>Eutheria</taxon>
        <taxon>Laurasiatheria</taxon>
        <taxon>Artiodactyla</taxon>
        <taxon>Ruminantia</taxon>
        <taxon>Pecora</taxon>
        <taxon>Cervidae</taxon>
        <taxon>Cervinae</taxon>
        <taxon>Cervus</taxon>
    </lineage>
</organism>
<feature type="signal peptide" evidence="1">
    <location>
        <begin position="1"/>
        <end position="24"/>
    </location>
</feature>
<protein>
    <recommendedName>
        <fullName evidence="4">Secreted protein</fullName>
    </recommendedName>
</protein>
<proteinExistence type="predicted"/>
<comment type="caution">
    <text evidence="2">The sequence shown here is derived from an EMBL/GenBank/DDBJ whole genome shotgun (WGS) entry which is preliminary data.</text>
</comment>
<feature type="chain" id="PRO_5012962226" description="Secreted protein" evidence="1">
    <location>
        <begin position="25"/>
        <end position="104"/>
    </location>
</feature>
<evidence type="ECO:0000313" key="3">
    <source>
        <dbReference type="Proteomes" id="UP000242450"/>
    </source>
</evidence>
<evidence type="ECO:0000313" key="2">
    <source>
        <dbReference type="EMBL" id="OWK08078.1"/>
    </source>
</evidence>
<evidence type="ECO:0000256" key="1">
    <source>
        <dbReference type="SAM" id="SignalP"/>
    </source>
</evidence>
<gene>
    <name evidence="2" type="ORF">Celaphus_00008405</name>
</gene>
<sequence>MRRGRKVVFSRELYLWALGPVLLSSSLDTLGPGTTNASLPFRLPPSPACDSSKFLLALAEVSWSEEGPVFPNGPRVYTFLACWVETDRPSFFSALYPPTQRNLR</sequence>
<dbReference type="Proteomes" id="UP000242450">
    <property type="component" value="Chromosome 15"/>
</dbReference>
<evidence type="ECO:0008006" key="4">
    <source>
        <dbReference type="Google" id="ProtNLM"/>
    </source>
</evidence>
<name>A0A212CPV4_CEREH</name>
<keyword evidence="1" id="KW-0732">Signal</keyword>
<accession>A0A212CPV4</accession>